<dbReference type="Pfam" id="PF00563">
    <property type="entry name" value="EAL"/>
    <property type="match status" value="1"/>
</dbReference>
<dbReference type="InterPro" id="IPR013976">
    <property type="entry name" value="HDOD"/>
</dbReference>
<evidence type="ECO:0000313" key="4">
    <source>
        <dbReference type="Proteomes" id="UP000516160"/>
    </source>
</evidence>
<dbReference type="PIRSF" id="PIRSF003180">
    <property type="entry name" value="DiGMPpdiest_YuxH"/>
    <property type="match status" value="1"/>
</dbReference>
<evidence type="ECO:0000313" key="3">
    <source>
        <dbReference type="EMBL" id="QNO13919.1"/>
    </source>
</evidence>
<dbReference type="KEGG" id="acae:HYG86_03610"/>
<dbReference type="InterPro" id="IPR035919">
    <property type="entry name" value="EAL_sf"/>
</dbReference>
<name>A0A7G9W5F7_ALKCA</name>
<dbReference type="EMBL" id="CP058559">
    <property type="protein sequence ID" value="QNO13919.1"/>
    <property type="molecule type" value="Genomic_DNA"/>
</dbReference>
<protein>
    <submittedName>
        <fullName evidence="3">HDOD domain-containing protein</fullName>
    </submittedName>
</protein>
<gene>
    <name evidence="3" type="ORF">HYG86_03610</name>
</gene>
<dbReference type="Gene3D" id="3.20.20.450">
    <property type="entry name" value="EAL domain"/>
    <property type="match status" value="1"/>
</dbReference>
<dbReference type="InterPro" id="IPR014408">
    <property type="entry name" value="dGMP_Pdiesterase_EAL/HD-GYP"/>
</dbReference>
<dbReference type="PROSITE" id="PS50883">
    <property type="entry name" value="EAL"/>
    <property type="match status" value="1"/>
</dbReference>
<dbReference type="Gene3D" id="1.10.3210.10">
    <property type="entry name" value="Hypothetical protein af1432"/>
    <property type="match status" value="1"/>
</dbReference>
<evidence type="ECO:0000259" key="1">
    <source>
        <dbReference type="PROSITE" id="PS50883"/>
    </source>
</evidence>
<feature type="domain" description="HDOD" evidence="2">
    <location>
        <begin position="198"/>
        <end position="385"/>
    </location>
</feature>
<dbReference type="SMART" id="SM00052">
    <property type="entry name" value="EAL"/>
    <property type="match status" value="1"/>
</dbReference>
<proteinExistence type="predicted"/>
<organism evidence="3 4">
    <name type="scientific">Alkalicella caledoniensis</name>
    <dbReference type="NCBI Taxonomy" id="2731377"/>
    <lineage>
        <taxon>Bacteria</taxon>
        <taxon>Bacillati</taxon>
        <taxon>Bacillota</taxon>
        <taxon>Clostridia</taxon>
        <taxon>Eubacteriales</taxon>
        <taxon>Proteinivoracaceae</taxon>
        <taxon>Alkalicella</taxon>
    </lineage>
</organism>
<dbReference type="PANTHER" id="PTHR33525:SF4">
    <property type="entry name" value="CYCLIC DI-GMP PHOSPHODIESTERASE CDGJ"/>
    <property type="match status" value="1"/>
</dbReference>
<keyword evidence="4" id="KW-1185">Reference proteome</keyword>
<dbReference type="Pfam" id="PF08668">
    <property type="entry name" value="HDOD"/>
    <property type="match status" value="1"/>
</dbReference>
<dbReference type="InterPro" id="IPR052340">
    <property type="entry name" value="RNase_Y/CdgJ"/>
</dbReference>
<evidence type="ECO:0000259" key="2">
    <source>
        <dbReference type="PROSITE" id="PS51833"/>
    </source>
</evidence>
<dbReference type="AlphaFoldDB" id="A0A7G9W5F7"/>
<dbReference type="InterPro" id="IPR001633">
    <property type="entry name" value="EAL_dom"/>
</dbReference>
<sequence>MDVFLARQPIFNKLKEVVSYELLYRFSNKNYSGMIDGDFATSDVINNSILINNIETITSGKKAFINFTKNLLLNNTPLLFRKDLIAIEVLENITLDYDVVAAIIKLKESGYTVAMDDFTYYEEFELIKNHVDIIKIDLFNTSKNECINIIKNTRNGKIRFLAEKVETMEDFNWAVDHGFSYFQGYFFSKPEVITYKDISPHRLSVLQLLNEINEDNPTFDKITNIIEKDVALSYKLLRLLNSAAFTFVSEIKSIKHALALLGIDEIKNWVTIISLREIGEDKPQELTRVSITRARFAELISLKCELNYRSKECFLLGLMSMLDGFMNVQWNVLLEHLPISSDIKNAYVGDKGPLSDLYGLILAYEVGDWELVHHYCEGLSINLDEILQMYLQASIWSATLLIA</sequence>
<dbReference type="Proteomes" id="UP000516160">
    <property type="component" value="Chromosome"/>
</dbReference>
<dbReference type="SUPFAM" id="SSF109604">
    <property type="entry name" value="HD-domain/PDEase-like"/>
    <property type="match status" value="1"/>
</dbReference>
<dbReference type="SUPFAM" id="SSF141868">
    <property type="entry name" value="EAL domain-like"/>
    <property type="match status" value="1"/>
</dbReference>
<reference evidence="3 4" key="1">
    <citation type="submission" date="2020-07" db="EMBL/GenBank/DDBJ databases">
        <title>Alkalicella. sp. LB2 genome.</title>
        <authorList>
            <person name="Postec A."/>
            <person name="Quemeneur M."/>
        </authorList>
    </citation>
    <scope>NUCLEOTIDE SEQUENCE [LARGE SCALE GENOMIC DNA]</scope>
    <source>
        <strain evidence="3 4">LB2</strain>
    </source>
</reference>
<feature type="domain" description="EAL" evidence="1">
    <location>
        <begin position="1"/>
        <end position="204"/>
    </location>
</feature>
<accession>A0A7G9W5F7</accession>
<dbReference type="RefSeq" id="WP_213167583.1">
    <property type="nucleotide sequence ID" value="NZ_CP058559.1"/>
</dbReference>
<dbReference type="PROSITE" id="PS51833">
    <property type="entry name" value="HDOD"/>
    <property type="match status" value="1"/>
</dbReference>
<dbReference type="PANTHER" id="PTHR33525">
    <property type="match status" value="1"/>
</dbReference>